<feature type="repeat" description="WD" evidence="5">
    <location>
        <begin position="76"/>
        <end position="110"/>
    </location>
</feature>
<dbReference type="InterPro" id="IPR036322">
    <property type="entry name" value="WD40_repeat_dom_sf"/>
</dbReference>
<feature type="repeat" description="WD" evidence="5">
    <location>
        <begin position="20"/>
        <end position="57"/>
    </location>
</feature>
<dbReference type="InterPro" id="IPR015943">
    <property type="entry name" value="WD40/YVTN_repeat-like_dom_sf"/>
</dbReference>
<sequence length="110" mass="12368">MASWEVQHQNWREENFHGVLKGHTDWVTKVETTPHFPSQLVSASRDKTLIVWKLEDGGAFGDEPEATVVGRPLKSLHGHGHIVSDVTLSADGHYALSGSWDKTLRLWDLQ</sequence>
<dbReference type="Gene3D" id="2.130.10.10">
    <property type="entry name" value="YVTN repeat-like/Quinoprotein amine dehydrogenase"/>
    <property type="match status" value="1"/>
</dbReference>
<dbReference type="InterPro" id="IPR019775">
    <property type="entry name" value="WD40_repeat_CS"/>
</dbReference>
<dbReference type="Pfam" id="PF00400">
    <property type="entry name" value="WD40"/>
    <property type="match status" value="2"/>
</dbReference>
<keyword evidence="6" id="KW-1185">Reference proteome</keyword>
<dbReference type="PANTHER" id="PTHR19868">
    <property type="entry name" value="RECEPTOR FOR ACTIVATED PROTEIN KINASE C RACK1"/>
    <property type="match status" value="1"/>
</dbReference>
<dbReference type="Proteomes" id="UP000887540">
    <property type="component" value="Unplaced"/>
</dbReference>
<dbReference type="GO" id="GO:0043022">
    <property type="term" value="F:ribosome binding"/>
    <property type="evidence" value="ECO:0007669"/>
    <property type="project" value="InterPro"/>
</dbReference>
<evidence type="ECO:0000256" key="3">
    <source>
        <dbReference type="ARBA" id="ARBA00022737"/>
    </source>
</evidence>
<dbReference type="SMART" id="SM00320">
    <property type="entry name" value="WD40"/>
    <property type="match status" value="2"/>
</dbReference>
<evidence type="ECO:0000256" key="1">
    <source>
        <dbReference type="ARBA" id="ARBA00007253"/>
    </source>
</evidence>
<organism evidence="6 7">
    <name type="scientific">Acrobeloides nanus</name>
    <dbReference type="NCBI Taxonomy" id="290746"/>
    <lineage>
        <taxon>Eukaryota</taxon>
        <taxon>Metazoa</taxon>
        <taxon>Ecdysozoa</taxon>
        <taxon>Nematoda</taxon>
        <taxon>Chromadorea</taxon>
        <taxon>Rhabditida</taxon>
        <taxon>Tylenchina</taxon>
        <taxon>Cephalobomorpha</taxon>
        <taxon>Cephaloboidea</taxon>
        <taxon>Cephalobidae</taxon>
        <taxon>Acrobeloides</taxon>
    </lineage>
</organism>
<dbReference type="SUPFAM" id="SSF50978">
    <property type="entry name" value="WD40 repeat-like"/>
    <property type="match status" value="1"/>
</dbReference>
<protein>
    <recommendedName>
        <fullName evidence="4">Small ribosomal subunit protein RACK1</fullName>
    </recommendedName>
</protein>
<keyword evidence="2 5" id="KW-0853">WD repeat</keyword>
<dbReference type="GO" id="GO:0045182">
    <property type="term" value="F:translation regulator activity"/>
    <property type="evidence" value="ECO:0007669"/>
    <property type="project" value="InterPro"/>
</dbReference>
<dbReference type="WBParaSite" id="ACRNAN_scaffold6204.g6579.t1">
    <property type="protein sequence ID" value="ACRNAN_scaffold6204.g6579.t1"/>
    <property type="gene ID" value="ACRNAN_scaffold6204.g6579"/>
</dbReference>
<keyword evidence="3" id="KW-0677">Repeat</keyword>
<dbReference type="PROSITE" id="PS00678">
    <property type="entry name" value="WD_REPEATS_1"/>
    <property type="match status" value="1"/>
</dbReference>
<evidence type="ECO:0000256" key="5">
    <source>
        <dbReference type="PROSITE-ProRule" id="PRU00221"/>
    </source>
</evidence>
<evidence type="ECO:0000256" key="2">
    <source>
        <dbReference type="ARBA" id="ARBA00022574"/>
    </source>
</evidence>
<dbReference type="PROSITE" id="PS50082">
    <property type="entry name" value="WD_REPEATS_2"/>
    <property type="match status" value="2"/>
</dbReference>
<proteinExistence type="inferred from homology"/>
<evidence type="ECO:0000313" key="7">
    <source>
        <dbReference type="WBParaSite" id="ACRNAN_scaffold6204.g6579.t1"/>
    </source>
</evidence>
<name>A0A914E842_9BILA</name>
<comment type="similarity">
    <text evidence="1">Belongs to the WD repeat G protein beta family. Ribosomal protein RACK1 subfamily.</text>
</comment>
<dbReference type="PROSITE" id="PS50294">
    <property type="entry name" value="WD_REPEATS_REGION"/>
    <property type="match status" value="2"/>
</dbReference>
<dbReference type="InterPro" id="IPR045223">
    <property type="entry name" value="RACK1-like"/>
</dbReference>
<accession>A0A914E842</accession>
<evidence type="ECO:0000256" key="4">
    <source>
        <dbReference type="ARBA" id="ARBA00035297"/>
    </source>
</evidence>
<reference evidence="7" key="1">
    <citation type="submission" date="2022-11" db="UniProtKB">
        <authorList>
            <consortium name="WormBaseParasite"/>
        </authorList>
    </citation>
    <scope>IDENTIFICATION</scope>
</reference>
<dbReference type="AlphaFoldDB" id="A0A914E842"/>
<dbReference type="InterPro" id="IPR001680">
    <property type="entry name" value="WD40_rpt"/>
</dbReference>
<evidence type="ECO:0000313" key="6">
    <source>
        <dbReference type="Proteomes" id="UP000887540"/>
    </source>
</evidence>